<dbReference type="OrthoDB" id="110505at2"/>
<keyword evidence="2" id="KW-0732">Signal</keyword>
<feature type="signal peptide" evidence="2">
    <location>
        <begin position="1"/>
        <end position="21"/>
    </location>
</feature>
<evidence type="ECO:0000256" key="1">
    <source>
        <dbReference type="SAM" id="MobiDB-lite"/>
    </source>
</evidence>
<reference evidence="4" key="2">
    <citation type="submission" date="2016-04" db="EMBL/GenBank/DDBJ databases">
        <title>First Complete Genome Sequence of a Subdivision 6 Acidobacterium.</title>
        <authorList>
            <person name="Huang S."/>
            <person name="Vieira S."/>
            <person name="Bunk B."/>
            <person name="Riedel T."/>
            <person name="Sproeer C."/>
            <person name="Overmann J."/>
        </authorList>
    </citation>
    <scope>NUCLEOTIDE SEQUENCE [LARGE SCALE GENOMIC DNA]</scope>
    <source>
        <strain evidence="4">DSM 100886 HEG_-6_39</strain>
    </source>
</reference>
<feature type="chain" id="PRO_5007512099" evidence="2">
    <location>
        <begin position="22"/>
        <end position="193"/>
    </location>
</feature>
<feature type="region of interest" description="Disordered" evidence="1">
    <location>
        <begin position="121"/>
        <end position="193"/>
    </location>
</feature>
<dbReference type="AlphaFoldDB" id="A0A143PVR3"/>
<feature type="compositionally biased region" description="Basic and acidic residues" evidence="1">
    <location>
        <begin position="177"/>
        <end position="186"/>
    </location>
</feature>
<name>A0A143PVR3_LUTPR</name>
<evidence type="ECO:0000256" key="2">
    <source>
        <dbReference type="SAM" id="SignalP"/>
    </source>
</evidence>
<gene>
    <name evidence="3" type="ORF">LuPra_06067</name>
</gene>
<keyword evidence="4" id="KW-1185">Reference proteome</keyword>
<evidence type="ECO:0000313" key="4">
    <source>
        <dbReference type="Proteomes" id="UP000076079"/>
    </source>
</evidence>
<dbReference type="Proteomes" id="UP000076079">
    <property type="component" value="Chromosome"/>
</dbReference>
<dbReference type="EMBL" id="CP015136">
    <property type="protein sequence ID" value="AMY12785.1"/>
    <property type="molecule type" value="Genomic_DNA"/>
</dbReference>
<dbReference type="KEGG" id="abac:LuPra_06067"/>
<sequence length="193" mass="21372" precursor="true">MTRILGFLLAGLLLTPRSAAAGELTLRDVMELHRTGLGDDLLIAVIDADGGRFRLSFADIQDLKSDGLSERVITALVRTGARQPVLEDVETVVEPVQAYQDAVTYMPGLVVVGLPVVPELRDDIRPGHHRRQTDRSHHIEPPPATWVTRQEDGKNIPASRDTRSSVPPATWVTPRDPQPREPRQPDLPRPTPR</sequence>
<evidence type="ECO:0000313" key="3">
    <source>
        <dbReference type="EMBL" id="AMY12785.1"/>
    </source>
</evidence>
<accession>A0A143PVR3</accession>
<organism evidence="3 4">
    <name type="scientific">Luteitalea pratensis</name>
    <dbReference type="NCBI Taxonomy" id="1855912"/>
    <lineage>
        <taxon>Bacteria</taxon>
        <taxon>Pseudomonadati</taxon>
        <taxon>Acidobacteriota</taxon>
        <taxon>Vicinamibacteria</taxon>
        <taxon>Vicinamibacterales</taxon>
        <taxon>Vicinamibacteraceae</taxon>
        <taxon>Luteitalea</taxon>
    </lineage>
</organism>
<dbReference type="RefSeq" id="WP_110174211.1">
    <property type="nucleotide sequence ID" value="NZ_CP015136.1"/>
</dbReference>
<reference evidence="3 4" key="1">
    <citation type="journal article" date="2016" name="Genome Announc.">
        <title>First Complete Genome Sequence of a Subdivision 6 Acidobacterium Strain.</title>
        <authorList>
            <person name="Huang S."/>
            <person name="Vieira S."/>
            <person name="Bunk B."/>
            <person name="Riedel T."/>
            <person name="Sproer C."/>
            <person name="Overmann J."/>
        </authorList>
    </citation>
    <scope>NUCLEOTIDE SEQUENCE [LARGE SCALE GENOMIC DNA]</scope>
    <source>
        <strain evidence="4">DSM 100886 HEG_-6_39</strain>
    </source>
</reference>
<protein>
    <submittedName>
        <fullName evidence="3">Uncharacterized protein</fullName>
    </submittedName>
</protein>
<proteinExistence type="predicted"/>